<evidence type="ECO:0000256" key="1">
    <source>
        <dbReference type="ARBA" id="ARBA00022737"/>
    </source>
</evidence>
<dbReference type="Pfam" id="PF12796">
    <property type="entry name" value="Ank_2"/>
    <property type="match status" value="1"/>
</dbReference>
<dbReference type="PROSITE" id="PS50297">
    <property type="entry name" value="ANK_REP_REGION"/>
    <property type="match status" value="2"/>
</dbReference>
<evidence type="ECO:0000256" key="2">
    <source>
        <dbReference type="ARBA" id="ARBA00023043"/>
    </source>
</evidence>
<dbReference type="STRING" id="1157962.A0A250XEE3"/>
<proteinExistence type="predicted"/>
<dbReference type="PANTHER" id="PTHR24126">
    <property type="entry name" value="ANKYRIN REPEAT, PH AND SEC7 DOMAIN CONTAINING PROTEIN SECG-RELATED"/>
    <property type="match status" value="1"/>
</dbReference>
<reference evidence="4 5" key="1">
    <citation type="submission" date="2017-08" db="EMBL/GenBank/DDBJ databases">
        <title>Acidophilic green algal genome provides insights into adaptation to an acidic environment.</title>
        <authorList>
            <person name="Hirooka S."/>
            <person name="Hirose Y."/>
            <person name="Kanesaki Y."/>
            <person name="Higuchi S."/>
            <person name="Fujiwara T."/>
            <person name="Onuma R."/>
            <person name="Era A."/>
            <person name="Ohbayashi R."/>
            <person name="Uzuka A."/>
            <person name="Nozaki H."/>
            <person name="Yoshikawa H."/>
            <person name="Miyagishima S.Y."/>
        </authorList>
    </citation>
    <scope>NUCLEOTIDE SEQUENCE [LARGE SCALE GENOMIC DNA]</scope>
    <source>
        <strain evidence="4 5">NIES-2499</strain>
    </source>
</reference>
<gene>
    <name evidence="4" type="ORF">CEUSTIGMA_g8863.t1</name>
</gene>
<dbReference type="Proteomes" id="UP000232323">
    <property type="component" value="Unassembled WGS sequence"/>
</dbReference>
<evidence type="ECO:0000313" key="4">
    <source>
        <dbReference type="EMBL" id="GAX81433.1"/>
    </source>
</evidence>
<name>A0A250XEE3_9CHLO</name>
<keyword evidence="5" id="KW-1185">Reference proteome</keyword>
<dbReference type="PROSITE" id="PS50088">
    <property type="entry name" value="ANK_REPEAT"/>
    <property type="match status" value="2"/>
</dbReference>
<comment type="caution">
    <text evidence="4">The sequence shown here is derived from an EMBL/GenBank/DDBJ whole genome shotgun (WGS) entry which is preliminary data.</text>
</comment>
<keyword evidence="1" id="KW-0677">Repeat</keyword>
<dbReference type="SUPFAM" id="SSF48403">
    <property type="entry name" value="Ankyrin repeat"/>
    <property type="match status" value="1"/>
</dbReference>
<protein>
    <submittedName>
        <fullName evidence="4">Uncharacterized protein</fullName>
    </submittedName>
</protein>
<dbReference type="SMART" id="SM00248">
    <property type="entry name" value="ANK"/>
    <property type="match status" value="3"/>
</dbReference>
<keyword evidence="2 3" id="KW-0040">ANK repeat</keyword>
<dbReference type="PANTHER" id="PTHR24126:SF14">
    <property type="entry name" value="ANK_REP_REGION DOMAIN-CONTAINING PROTEIN"/>
    <property type="match status" value="1"/>
</dbReference>
<evidence type="ECO:0000256" key="3">
    <source>
        <dbReference type="PROSITE-ProRule" id="PRU00023"/>
    </source>
</evidence>
<accession>A0A250XEE3</accession>
<dbReference type="InterPro" id="IPR036770">
    <property type="entry name" value="Ankyrin_rpt-contain_sf"/>
</dbReference>
<evidence type="ECO:0000313" key="5">
    <source>
        <dbReference type="Proteomes" id="UP000232323"/>
    </source>
</evidence>
<sequence length="167" mass="18448">MREPKTLFEAAEDGDLEWITNVVERTLEYDINQQDKLQRTALHWAAELGHAEVVKKLLGYGCNPLIPDYSGRLPLHLASRSLHLPVLKLLIEGLDKEQAVAMANSTDNMGITPLFLALQRGPDVSKDVFEYLMHNGATYNTGMKLKSTVLQKGEASISAVQVGGMDT</sequence>
<dbReference type="OrthoDB" id="301040at2759"/>
<organism evidence="4 5">
    <name type="scientific">Chlamydomonas eustigma</name>
    <dbReference type="NCBI Taxonomy" id="1157962"/>
    <lineage>
        <taxon>Eukaryota</taxon>
        <taxon>Viridiplantae</taxon>
        <taxon>Chlorophyta</taxon>
        <taxon>core chlorophytes</taxon>
        <taxon>Chlorophyceae</taxon>
        <taxon>CS clade</taxon>
        <taxon>Chlamydomonadales</taxon>
        <taxon>Chlamydomonadaceae</taxon>
        <taxon>Chlamydomonas</taxon>
    </lineage>
</organism>
<dbReference type="EMBL" id="BEGY01000065">
    <property type="protein sequence ID" value="GAX81433.1"/>
    <property type="molecule type" value="Genomic_DNA"/>
</dbReference>
<feature type="repeat" description="ANK" evidence="3">
    <location>
        <begin position="37"/>
        <end position="69"/>
    </location>
</feature>
<dbReference type="InterPro" id="IPR002110">
    <property type="entry name" value="Ankyrin_rpt"/>
</dbReference>
<feature type="repeat" description="ANK" evidence="3">
    <location>
        <begin position="70"/>
        <end position="92"/>
    </location>
</feature>
<dbReference type="Gene3D" id="1.25.40.20">
    <property type="entry name" value="Ankyrin repeat-containing domain"/>
    <property type="match status" value="1"/>
</dbReference>
<dbReference type="AlphaFoldDB" id="A0A250XEE3"/>